<dbReference type="InterPro" id="IPR032698">
    <property type="entry name" value="SirB1_N"/>
</dbReference>
<sequence>MSEVGLFAHLPQEIFDVILSDTSLDHIDVCRFGGVCRICHESSLSPATWKAKFKQRWPRLFCSFPTGGDPPEWREEYKQRHMFCSLISHLLSQLSAKFYSKQDVGEEGILPFLAEAEKSLNGFLYMKDELLAILNDQKSRGLLTKKFYARKVLGNIIRSRLKRDWCEFFSLPPGEQLLEHGAAIISLWCQPMMDVNYQQISTNLDSIALRVIEALRRRNIKISLGQESCEASQSRTILETINTLQSFHLPPLYHCQVLEMKTGIPITLSIVYAGVARRLGVECEAINFPSHFLLRWREHPELSDGQEFTYIDAYNGGLFMSRPECSRLLPAAELPDSCFQVASTLQVLQRVVRNLVAVHREQGQLGHSVPLLEVLRNVVELQCILDPEYTEGCILLTRINLHLGINHAQSIDLLKRIPINPLPGLAESLLRHHKRALERLKEEEEEIAKELNTKSRSLYPAVCYSVGLVMVHRRYDYSCVIYGWDETCKASESWIIQMGVNNLPQKQFQPFYNVLVSDGSSRYAAQENLRLSLNPTEITNDEIGRYFQDFTGEYYVANDQLRGRYPEDAAGVAMTTSATDEEPSD</sequence>
<dbReference type="Gene3D" id="2.30.30.390">
    <property type="entry name" value="Hemimethylated DNA-binding domain"/>
    <property type="match status" value="1"/>
</dbReference>
<dbReference type="InterPro" id="IPR011722">
    <property type="entry name" value="Hemimethylated_DNA-bd_dom"/>
</dbReference>
<evidence type="ECO:0000259" key="2">
    <source>
        <dbReference type="SMART" id="SM00992"/>
    </source>
</evidence>
<keyword evidence="1" id="KW-0175">Coiled coil</keyword>
<dbReference type="SMART" id="SM00992">
    <property type="entry name" value="YccV-like"/>
    <property type="match status" value="1"/>
</dbReference>
<keyword evidence="5" id="KW-1185">Reference proteome</keyword>
<dbReference type="GO" id="GO:0003677">
    <property type="term" value="F:DNA binding"/>
    <property type="evidence" value="ECO:0007669"/>
    <property type="project" value="InterPro"/>
</dbReference>
<reference evidence="5" key="1">
    <citation type="submission" date="2012-12" db="EMBL/GenBank/DDBJ databases">
        <authorList>
            <person name="Hellsten U."/>
            <person name="Grimwood J."/>
            <person name="Chapman J.A."/>
            <person name="Shapiro H."/>
            <person name="Aerts A."/>
            <person name="Otillar R.P."/>
            <person name="Terry A.Y."/>
            <person name="Boore J.L."/>
            <person name="Simakov O."/>
            <person name="Marletaz F."/>
            <person name="Cho S.-J."/>
            <person name="Edsinger-Gonzales E."/>
            <person name="Havlak P."/>
            <person name="Kuo D.-H."/>
            <person name="Larsson T."/>
            <person name="Lv J."/>
            <person name="Arendt D."/>
            <person name="Savage R."/>
            <person name="Osoegawa K."/>
            <person name="de Jong P."/>
            <person name="Lindberg D.R."/>
            <person name="Seaver E.C."/>
            <person name="Weisblat D.A."/>
            <person name="Putnam N.H."/>
            <person name="Grigoriev I.V."/>
            <person name="Rokhsar D.S."/>
        </authorList>
    </citation>
    <scope>NUCLEOTIDE SEQUENCE</scope>
    <source>
        <strain evidence="5">I ESC-2004</strain>
    </source>
</reference>
<dbReference type="Proteomes" id="UP000014760">
    <property type="component" value="Unassembled WGS sequence"/>
</dbReference>
<dbReference type="OrthoDB" id="28868at2759"/>
<dbReference type="SUPFAM" id="SSF141255">
    <property type="entry name" value="YccV-like"/>
    <property type="match status" value="1"/>
</dbReference>
<dbReference type="AlphaFoldDB" id="R7U7U7"/>
<feature type="domain" description="Hemimethylated DNA-binding" evidence="2">
    <location>
        <begin position="461"/>
        <end position="558"/>
    </location>
</feature>
<organism evidence="3">
    <name type="scientific">Capitella teleta</name>
    <name type="common">Polychaete worm</name>
    <dbReference type="NCBI Taxonomy" id="283909"/>
    <lineage>
        <taxon>Eukaryota</taxon>
        <taxon>Metazoa</taxon>
        <taxon>Spiralia</taxon>
        <taxon>Lophotrochozoa</taxon>
        <taxon>Annelida</taxon>
        <taxon>Polychaeta</taxon>
        <taxon>Sedentaria</taxon>
        <taxon>Scolecida</taxon>
        <taxon>Capitellidae</taxon>
        <taxon>Capitella</taxon>
    </lineage>
</organism>
<dbReference type="Pfam" id="PF08755">
    <property type="entry name" value="YccV-like"/>
    <property type="match status" value="1"/>
</dbReference>
<dbReference type="InterPro" id="IPR036623">
    <property type="entry name" value="Hemimethylated_DNA-bd_sf"/>
</dbReference>
<dbReference type="PANTHER" id="PTHR31350">
    <property type="entry name" value="SI:DKEY-261L7.2"/>
    <property type="match status" value="1"/>
</dbReference>
<protein>
    <recommendedName>
        <fullName evidence="2">Hemimethylated DNA-binding domain-containing protein</fullName>
    </recommendedName>
</protein>
<dbReference type="EMBL" id="KB304239">
    <property type="protein sequence ID" value="ELU02231.1"/>
    <property type="molecule type" value="Genomic_DNA"/>
</dbReference>
<dbReference type="EMBL" id="AMQN01001638">
    <property type="status" value="NOT_ANNOTATED_CDS"/>
    <property type="molecule type" value="Genomic_DNA"/>
</dbReference>
<name>R7U7U7_CAPTE</name>
<dbReference type="PANTHER" id="PTHR31350:SF21">
    <property type="entry name" value="F-BOX ONLY PROTEIN 21"/>
    <property type="match status" value="1"/>
</dbReference>
<reference evidence="4" key="3">
    <citation type="submission" date="2015-06" db="UniProtKB">
        <authorList>
            <consortium name="EnsemblMetazoa"/>
        </authorList>
    </citation>
    <scope>IDENTIFICATION</scope>
</reference>
<evidence type="ECO:0000313" key="4">
    <source>
        <dbReference type="EnsemblMetazoa" id="CapteP213768"/>
    </source>
</evidence>
<proteinExistence type="predicted"/>
<accession>R7U7U7</accession>
<evidence type="ECO:0000256" key="1">
    <source>
        <dbReference type="SAM" id="Coils"/>
    </source>
</evidence>
<dbReference type="HOGENOM" id="CLU_021098_1_0_1"/>
<dbReference type="Pfam" id="PF13369">
    <property type="entry name" value="Transglut_core2"/>
    <property type="match status" value="1"/>
</dbReference>
<dbReference type="OMA" id="KQPFYNV"/>
<dbReference type="EnsemblMetazoa" id="CapteT213768">
    <property type="protein sequence ID" value="CapteP213768"/>
    <property type="gene ID" value="CapteG213768"/>
</dbReference>
<dbReference type="SUPFAM" id="SSF81383">
    <property type="entry name" value="F-box domain"/>
    <property type="match status" value="1"/>
</dbReference>
<dbReference type="InterPro" id="IPR036047">
    <property type="entry name" value="F-box-like_dom_sf"/>
</dbReference>
<dbReference type="NCBIfam" id="TIGR02097">
    <property type="entry name" value="yccV"/>
    <property type="match status" value="1"/>
</dbReference>
<feature type="coiled-coil region" evidence="1">
    <location>
        <begin position="426"/>
        <end position="457"/>
    </location>
</feature>
<evidence type="ECO:0000313" key="3">
    <source>
        <dbReference type="EMBL" id="ELU02231.1"/>
    </source>
</evidence>
<dbReference type="Gene3D" id="1.20.1280.50">
    <property type="match status" value="1"/>
</dbReference>
<reference evidence="3 5" key="2">
    <citation type="journal article" date="2013" name="Nature">
        <title>Insights into bilaterian evolution from three spiralian genomes.</title>
        <authorList>
            <person name="Simakov O."/>
            <person name="Marletaz F."/>
            <person name="Cho S.J."/>
            <person name="Edsinger-Gonzales E."/>
            <person name="Havlak P."/>
            <person name="Hellsten U."/>
            <person name="Kuo D.H."/>
            <person name="Larsson T."/>
            <person name="Lv J."/>
            <person name="Arendt D."/>
            <person name="Savage R."/>
            <person name="Osoegawa K."/>
            <person name="de Jong P."/>
            <person name="Grimwood J."/>
            <person name="Chapman J.A."/>
            <person name="Shapiro H."/>
            <person name="Aerts A."/>
            <person name="Otillar R.P."/>
            <person name="Terry A.Y."/>
            <person name="Boore J.L."/>
            <person name="Grigoriev I.V."/>
            <person name="Lindberg D.R."/>
            <person name="Seaver E.C."/>
            <person name="Weisblat D.A."/>
            <person name="Putnam N.H."/>
            <person name="Rokhsar D.S."/>
        </authorList>
    </citation>
    <scope>NUCLEOTIDE SEQUENCE</scope>
    <source>
        <strain evidence="3 5">I ESC-2004</strain>
    </source>
</reference>
<gene>
    <name evidence="3" type="ORF">CAPTEDRAFT_213768</name>
</gene>
<dbReference type="STRING" id="283909.R7U7U7"/>
<evidence type="ECO:0000313" key="5">
    <source>
        <dbReference type="Proteomes" id="UP000014760"/>
    </source>
</evidence>